<dbReference type="GO" id="GO:0046872">
    <property type="term" value="F:metal ion binding"/>
    <property type="evidence" value="ECO:0007669"/>
    <property type="project" value="UniProtKB-KW"/>
</dbReference>
<evidence type="ECO:0000256" key="4">
    <source>
        <dbReference type="ARBA" id="ARBA00022964"/>
    </source>
</evidence>
<accession>A0A3N4L7V2</accession>
<feature type="region of interest" description="Disordered" evidence="7">
    <location>
        <begin position="381"/>
        <end position="400"/>
    </location>
</feature>
<dbReference type="OrthoDB" id="10257314at2759"/>
<dbReference type="PANTHER" id="PTHR30468:SF31">
    <property type="entry name" value="ALPHA-KETOGLUTARATE-DEPENDENT SULFONATE DIOXYGENASE-RELATED"/>
    <property type="match status" value="1"/>
</dbReference>
<dbReference type="InterPro" id="IPR051323">
    <property type="entry name" value="AtsK-like"/>
</dbReference>
<gene>
    <name evidence="9" type="ORF">L211DRAFT_795250</name>
</gene>
<comment type="similarity">
    <text evidence="2">Belongs to the TfdA dioxygenase family.</text>
</comment>
<name>A0A3N4L7V2_9PEZI</name>
<dbReference type="STRING" id="1051890.A0A3N4L7V2"/>
<comment type="cofactor">
    <cofactor evidence="1">
        <name>Fe(2+)</name>
        <dbReference type="ChEBI" id="CHEBI:29033"/>
    </cofactor>
</comment>
<dbReference type="EMBL" id="ML121602">
    <property type="protein sequence ID" value="RPB18967.1"/>
    <property type="molecule type" value="Genomic_DNA"/>
</dbReference>
<keyword evidence="5" id="KW-0560">Oxidoreductase</keyword>
<dbReference type="GO" id="GO:0016706">
    <property type="term" value="F:2-oxoglutarate-dependent dioxygenase activity"/>
    <property type="evidence" value="ECO:0007669"/>
    <property type="project" value="TreeGrafter"/>
</dbReference>
<reference evidence="9 10" key="1">
    <citation type="journal article" date="2018" name="Nat. Ecol. Evol.">
        <title>Pezizomycetes genomes reveal the molecular basis of ectomycorrhizal truffle lifestyle.</title>
        <authorList>
            <person name="Murat C."/>
            <person name="Payen T."/>
            <person name="Noel B."/>
            <person name="Kuo A."/>
            <person name="Morin E."/>
            <person name="Chen J."/>
            <person name="Kohler A."/>
            <person name="Krizsan K."/>
            <person name="Balestrini R."/>
            <person name="Da Silva C."/>
            <person name="Montanini B."/>
            <person name="Hainaut M."/>
            <person name="Levati E."/>
            <person name="Barry K.W."/>
            <person name="Belfiori B."/>
            <person name="Cichocki N."/>
            <person name="Clum A."/>
            <person name="Dockter R.B."/>
            <person name="Fauchery L."/>
            <person name="Guy J."/>
            <person name="Iotti M."/>
            <person name="Le Tacon F."/>
            <person name="Lindquist E.A."/>
            <person name="Lipzen A."/>
            <person name="Malagnac F."/>
            <person name="Mello A."/>
            <person name="Molinier V."/>
            <person name="Miyauchi S."/>
            <person name="Poulain J."/>
            <person name="Riccioni C."/>
            <person name="Rubini A."/>
            <person name="Sitrit Y."/>
            <person name="Splivallo R."/>
            <person name="Traeger S."/>
            <person name="Wang M."/>
            <person name="Zifcakova L."/>
            <person name="Wipf D."/>
            <person name="Zambonelli A."/>
            <person name="Paolocci F."/>
            <person name="Nowrousian M."/>
            <person name="Ottonello S."/>
            <person name="Baldrian P."/>
            <person name="Spatafora J.W."/>
            <person name="Henrissat B."/>
            <person name="Nagy L.G."/>
            <person name="Aury J.M."/>
            <person name="Wincker P."/>
            <person name="Grigoriev I.V."/>
            <person name="Bonfante P."/>
            <person name="Martin F.M."/>
        </authorList>
    </citation>
    <scope>NUCLEOTIDE SEQUENCE [LARGE SCALE GENOMIC DNA]</scope>
    <source>
        <strain evidence="9 10">ATCC MYA-4762</strain>
    </source>
</reference>
<dbReference type="InterPro" id="IPR003819">
    <property type="entry name" value="TauD/TfdA-like"/>
</dbReference>
<dbReference type="FunCoup" id="A0A3N4L7V2">
    <property type="interactions" value="4"/>
</dbReference>
<feature type="compositionally biased region" description="Basic and acidic residues" evidence="7">
    <location>
        <begin position="381"/>
        <end position="393"/>
    </location>
</feature>
<dbReference type="AlphaFoldDB" id="A0A3N4L7V2"/>
<dbReference type="FunFam" id="3.60.130.10:FF:000003">
    <property type="entry name" value="Alpha-ketoglutarate-dependent taurine dioxygenase"/>
    <property type="match status" value="1"/>
</dbReference>
<protein>
    <submittedName>
        <fullName evidence="9">TauD-domain-containing protein</fullName>
    </submittedName>
</protein>
<evidence type="ECO:0000313" key="10">
    <source>
        <dbReference type="Proteomes" id="UP000267821"/>
    </source>
</evidence>
<sequence length="400" mass="44844">MAPSVVLNGVDISSLNLKDKGEAVSALGGNKHNYVPGITPVNNCSEDDYPYDHFRPAFPEYSWDSLKHVPYEDKGLLGDPHYCNLLDAATDVFDYTPKIGTEISGIQLRNLTDAQKNDLARLIAHRGVVFFRGQSDWDVEDQLALGRYFGILHKHATTAMPKKEGLEEIHVVYTDEKGADQSAWFPVGYFWHSDVTYELQPPSYTSLKLLTGPPRGGGGDTLWSSGYAAYDALSLHMQKYLEGLTALHSAEEQAQGSIQSGRHVRREPVITEHPIIRVNPVTGWKSLFINPGFVKSIVGIPKAESDAILKYLNTVIMGTPEIHVRFSWQKDSVAIWDNRVTNHSATYGFHPHRRHAIRVTPHGEVPYFDFKGKSQEEDLAEKYGYKPKNKDGSRFGNYND</sequence>
<feature type="domain" description="TauD/TfdA-like" evidence="8">
    <location>
        <begin position="92"/>
        <end position="360"/>
    </location>
</feature>
<dbReference type="Gene3D" id="3.60.130.10">
    <property type="entry name" value="Clavaminate synthase-like"/>
    <property type="match status" value="1"/>
</dbReference>
<evidence type="ECO:0000259" key="8">
    <source>
        <dbReference type="Pfam" id="PF02668"/>
    </source>
</evidence>
<keyword evidence="4" id="KW-0223">Dioxygenase</keyword>
<dbReference type="GO" id="GO:0005737">
    <property type="term" value="C:cytoplasm"/>
    <property type="evidence" value="ECO:0007669"/>
    <property type="project" value="TreeGrafter"/>
</dbReference>
<dbReference type="SUPFAM" id="SSF51197">
    <property type="entry name" value="Clavaminate synthase-like"/>
    <property type="match status" value="1"/>
</dbReference>
<keyword evidence="6" id="KW-0408">Iron</keyword>
<evidence type="ECO:0000256" key="7">
    <source>
        <dbReference type="SAM" id="MobiDB-lite"/>
    </source>
</evidence>
<keyword evidence="3" id="KW-0479">Metal-binding</keyword>
<evidence type="ECO:0000256" key="5">
    <source>
        <dbReference type="ARBA" id="ARBA00023002"/>
    </source>
</evidence>
<organism evidence="9 10">
    <name type="scientific">Terfezia boudieri ATCC MYA-4762</name>
    <dbReference type="NCBI Taxonomy" id="1051890"/>
    <lineage>
        <taxon>Eukaryota</taxon>
        <taxon>Fungi</taxon>
        <taxon>Dikarya</taxon>
        <taxon>Ascomycota</taxon>
        <taxon>Pezizomycotina</taxon>
        <taxon>Pezizomycetes</taxon>
        <taxon>Pezizales</taxon>
        <taxon>Pezizaceae</taxon>
        <taxon>Terfezia</taxon>
    </lineage>
</organism>
<dbReference type="Pfam" id="PF02668">
    <property type="entry name" value="TauD"/>
    <property type="match status" value="1"/>
</dbReference>
<evidence type="ECO:0000256" key="3">
    <source>
        <dbReference type="ARBA" id="ARBA00022723"/>
    </source>
</evidence>
<dbReference type="PANTHER" id="PTHR30468">
    <property type="entry name" value="ALPHA-KETOGLUTARATE-DEPENDENT SULFONATE DIOXYGENASE"/>
    <property type="match status" value="1"/>
</dbReference>
<evidence type="ECO:0000256" key="1">
    <source>
        <dbReference type="ARBA" id="ARBA00001954"/>
    </source>
</evidence>
<dbReference type="Proteomes" id="UP000267821">
    <property type="component" value="Unassembled WGS sequence"/>
</dbReference>
<dbReference type="InterPro" id="IPR042098">
    <property type="entry name" value="TauD-like_sf"/>
</dbReference>
<evidence type="ECO:0000313" key="9">
    <source>
        <dbReference type="EMBL" id="RPB18967.1"/>
    </source>
</evidence>
<proteinExistence type="inferred from homology"/>
<dbReference type="InParanoid" id="A0A3N4L7V2"/>
<evidence type="ECO:0000256" key="6">
    <source>
        <dbReference type="ARBA" id="ARBA00023004"/>
    </source>
</evidence>
<keyword evidence="10" id="KW-1185">Reference proteome</keyword>
<evidence type="ECO:0000256" key="2">
    <source>
        <dbReference type="ARBA" id="ARBA00005896"/>
    </source>
</evidence>